<dbReference type="AlphaFoldDB" id="A0A9D4Q9V7"/>
<comment type="caution">
    <text evidence="2">The sequence shown here is derived from an EMBL/GenBank/DDBJ whole genome shotgun (WGS) entry which is preliminary data.</text>
</comment>
<dbReference type="EMBL" id="JABSTV010001247">
    <property type="protein sequence ID" value="KAH7971982.1"/>
    <property type="molecule type" value="Genomic_DNA"/>
</dbReference>
<accession>A0A9D4Q9V7</accession>
<reference evidence="2" key="2">
    <citation type="submission" date="2021-09" db="EMBL/GenBank/DDBJ databases">
        <authorList>
            <person name="Jia N."/>
            <person name="Wang J."/>
            <person name="Shi W."/>
            <person name="Du L."/>
            <person name="Sun Y."/>
            <person name="Zhan W."/>
            <person name="Jiang J."/>
            <person name="Wang Q."/>
            <person name="Zhang B."/>
            <person name="Ji P."/>
            <person name="Sakyi L.B."/>
            <person name="Cui X."/>
            <person name="Yuan T."/>
            <person name="Jiang B."/>
            <person name="Yang W."/>
            <person name="Lam T.T.-Y."/>
            <person name="Chang Q."/>
            <person name="Ding S."/>
            <person name="Wang X."/>
            <person name="Zhu J."/>
            <person name="Ruan X."/>
            <person name="Zhao L."/>
            <person name="Wei J."/>
            <person name="Que T."/>
            <person name="Du C."/>
            <person name="Cheng J."/>
            <person name="Dai P."/>
            <person name="Han X."/>
            <person name="Huang E."/>
            <person name="Gao Y."/>
            <person name="Liu J."/>
            <person name="Shao H."/>
            <person name="Ye R."/>
            <person name="Li L."/>
            <person name="Wei W."/>
            <person name="Wang X."/>
            <person name="Wang C."/>
            <person name="Huo Q."/>
            <person name="Li W."/>
            <person name="Guo W."/>
            <person name="Chen H."/>
            <person name="Chen S."/>
            <person name="Zhou L."/>
            <person name="Zhou L."/>
            <person name="Ni X."/>
            <person name="Tian J."/>
            <person name="Zhou Y."/>
            <person name="Sheng Y."/>
            <person name="Liu T."/>
            <person name="Pan Y."/>
            <person name="Xia L."/>
            <person name="Li J."/>
            <person name="Zhao F."/>
            <person name="Cao W."/>
        </authorList>
    </citation>
    <scope>NUCLEOTIDE SEQUENCE</scope>
    <source>
        <strain evidence="2">Rsan-2018</strain>
        <tissue evidence="2">Larvae</tissue>
    </source>
</reference>
<dbReference type="Proteomes" id="UP000821837">
    <property type="component" value="Chromosome 11"/>
</dbReference>
<sequence length="67" mass="7746">MDYDSSDEEIVTVLMSSAMVSALVEQKPPNKKRPWWVRPSLRSREVAGHASGLLPDQRSHDEEYFRE</sequence>
<feature type="region of interest" description="Disordered" evidence="1">
    <location>
        <begin position="47"/>
        <end position="67"/>
    </location>
</feature>
<reference evidence="2" key="1">
    <citation type="journal article" date="2020" name="Cell">
        <title>Large-Scale Comparative Analyses of Tick Genomes Elucidate Their Genetic Diversity and Vector Capacities.</title>
        <authorList>
            <consortium name="Tick Genome and Microbiome Consortium (TIGMIC)"/>
            <person name="Jia N."/>
            <person name="Wang J."/>
            <person name="Shi W."/>
            <person name="Du L."/>
            <person name="Sun Y."/>
            <person name="Zhan W."/>
            <person name="Jiang J.F."/>
            <person name="Wang Q."/>
            <person name="Zhang B."/>
            <person name="Ji P."/>
            <person name="Bell-Sakyi L."/>
            <person name="Cui X.M."/>
            <person name="Yuan T.T."/>
            <person name="Jiang B.G."/>
            <person name="Yang W.F."/>
            <person name="Lam T.T."/>
            <person name="Chang Q.C."/>
            <person name="Ding S.J."/>
            <person name="Wang X.J."/>
            <person name="Zhu J.G."/>
            <person name="Ruan X.D."/>
            <person name="Zhao L."/>
            <person name="Wei J.T."/>
            <person name="Ye R.Z."/>
            <person name="Que T.C."/>
            <person name="Du C.H."/>
            <person name="Zhou Y.H."/>
            <person name="Cheng J.X."/>
            <person name="Dai P.F."/>
            <person name="Guo W.B."/>
            <person name="Han X.H."/>
            <person name="Huang E.J."/>
            <person name="Li L.F."/>
            <person name="Wei W."/>
            <person name="Gao Y.C."/>
            <person name="Liu J.Z."/>
            <person name="Shao H.Z."/>
            <person name="Wang X."/>
            <person name="Wang C.C."/>
            <person name="Yang T.C."/>
            <person name="Huo Q.B."/>
            <person name="Li W."/>
            <person name="Chen H.Y."/>
            <person name="Chen S.E."/>
            <person name="Zhou L.G."/>
            <person name="Ni X.B."/>
            <person name="Tian J.H."/>
            <person name="Sheng Y."/>
            <person name="Liu T."/>
            <person name="Pan Y.S."/>
            <person name="Xia L.Y."/>
            <person name="Li J."/>
            <person name="Zhao F."/>
            <person name="Cao W.C."/>
        </authorList>
    </citation>
    <scope>NUCLEOTIDE SEQUENCE</scope>
    <source>
        <strain evidence="2">Rsan-2018</strain>
    </source>
</reference>
<dbReference type="VEuPathDB" id="VectorBase:RSAN_053857"/>
<evidence type="ECO:0000313" key="3">
    <source>
        <dbReference type="Proteomes" id="UP000821837"/>
    </source>
</evidence>
<evidence type="ECO:0000313" key="2">
    <source>
        <dbReference type="EMBL" id="KAH7971982.1"/>
    </source>
</evidence>
<keyword evidence="3" id="KW-1185">Reference proteome</keyword>
<evidence type="ECO:0000256" key="1">
    <source>
        <dbReference type="SAM" id="MobiDB-lite"/>
    </source>
</evidence>
<protein>
    <submittedName>
        <fullName evidence="2">Uncharacterized protein</fullName>
    </submittedName>
</protein>
<name>A0A9D4Q9V7_RHISA</name>
<gene>
    <name evidence="2" type="ORF">HPB52_004622</name>
</gene>
<feature type="compositionally biased region" description="Basic and acidic residues" evidence="1">
    <location>
        <begin position="57"/>
        <end position="67"/>
    </location>
</feature>
<proteinExistence type="predicted"/>
<organism evidence="2 3">
    <name type="scientific">Rhipicephalus sanguineus</name>
    <name type="common">Brown dog tick</name>
    <name type="synonym">Ixodes sanguineus</name>
    <dbReference type="NCBI Taxonomy" id="34632"/>
    <lineage>
        <taxon>Eukaryota</taxon>
        <taxon>Metazoa</taxon>
        <taxon>Ecdysozoa</taxon>
        <taxon>Arthropoda</taxon>
        <taxon>Chelicerata</taxon>
        <taxon>Arachnida</taxon>
        <taxon>Acari</taxon>
        <taxon>Parasitiformes</taxon>
        <taxon>Ixodida</taxon>
        <taxon>Ixodoidea</taxon>
        <taxon>Ixodidae</taxon>
        <taxon>Rhipicephalinae</taxon>
        <taxon>Rhipicephalus</taxon>
        <taxon>Rhipicephalus</taxon>
    </lineage>
</organism>